<keyword evidence="3" id="KW-1185">Reference proteome</keyword>
<dbReference type="Gene3D" id="1.10.10.2830">
    <property type="match status" value="1"/>
</dbReference>
<dbReference type="InterPro" id="IPR003115">
    <property type="entry name" value="ParB_N"/>
</dbReference>
<feature type="domain" description="ParB-like N-terminal" evidence="1">
    <location>
        <begin position="5"/>
        <end position="94"/>
    </location>
</feature>
<dbReference type="SUPFAM" id="SSF110849">
    <property type="entry name" value="ParB/Sulfiredoxin"/>
    <property type="match status" value="1"/>
</dbReference>
<dbReference type="PANTHER" id="PTHR33375">
    <property type="entry name" value="CHROMOSOME-PARTITIONING PROTEIN PARB-RELATED"/>
    <property type="match status" value="1"/>
</dbReference>
<dbReference type="SUPFAM" id="SSF109709">
    <property type="entry name" value="KorB DNA-binding domain-like"/>
    <property type="match status" value="1"/>
</dbReference>
<sequence length="463" mass="53285">MAEIQEIPLDRIHPNPINIRDEITEDDPATQRLADEISTLGVVNPALIYPHPEKPGEYIIRDGHRRRLASILAGKETLPAIIMDPPKRGAREDIEAMMTTGRNHRPLHRLEEARGMQLMLDLGMNESTIGKKFKQPKSHVVAKAKLAAADDHLSRAYGTGQLDLEQALELQKLEEAGEHDVYEEATKAIAARPWERDVTRVIAHSRQHVEQQAEVEALQELGGTQAPNDASYSGKYEQVTEWLGTVQHIEAGHHFRVTHMGDSLEIEWWKPLTKPATGLTEEEKADKKQVRELNEGLALAYATRRHFLVEAVQNPRGATQEADFEMLVDLLWSDISRMDEHLLGEITGISFPTEKVNDATWPQRTEWFEKVRNRLRSGVFTWRQIARMRALAQYYVAADKKMRRVDGYDMSTWDWHTKGEWIERLTRWFGYQLTDVEKAAIQRWQDRNPEEIAKDPRRKIEVN</sequence>
<dbReference type="InterPro" id="IPR036086">
    <property type="entry name" value="ParB/Sulfiredoxin_sf"/>
</dbReference>
<dbReference type="Gene3D" id="3.90.1530.10">
    <property type="entry name" value="Conserved hypothetical protein from pyrococcus furiosus pfu- 392566-001, ParB domain"/>
    <property type="match status" value="1"/>
</dbReference>
<dbReference type="InterPro" id="IPR050336">
    <property type="entry name" value="Chromosome_partition/occlusion"/>
</dbReference>
<gene>
    <name evidence="2" type="ORF">GCM10025790_20520</name>
</gene>
<comment type="caution">
    <text evidence="2">The sequence shown here is derived from an EMBL/GenBank/DDBJ whole genome shotgun (WGS) entry which is preliminary data.</text>
</comment>
<evidence type="ECO:0000259" key="1">
    <source>
        <dbReference type="SMART" id="SM00470"/>
    </source>
</evidence>
<dbReference type="SMART" id="SM00470">
    <property type="entry name" value="ParB"/>
    <property type="match status" value="1"/>
</dbReference>
<evidence type="ECO:0000313" key="2">
    <source>
        <dbReference type="EMBL" id="GAA4923337.1"/>
    </source>
</evidence>
<name>A0ABP9FZ66_9MICC</name>
<dbReference type="EMBL" id="BAABLW010000007">
    <property type="protein sequence ID" value="GAA4923337.1"/>
    <property type="molecule type" value="Genomic_DNA"/>
</dbReference>
<accession>A0ABP9FZ66</accession>
<evidence type="ECO:0000313" key="3">
    <source>
        <dbReference type="Proteomes" id="UP001500368"/>
    </source>
</evidence>
<organism evidence="2 3">
    <name type="scientific">Nesterenkonia rhizosphaerae</name>
    <dbReference type="NCBI Taxonomy" id="1348272"/>
    <lineage>
        <taxon>Bacteria</taxon>
        <taxon>Bacillati</taxon>
        <taxon>Actinomycetota</taxon>
        <taxon>Actinomycetes</taxon>
        <taxon>Micrococcales</taxon>
        <taxon>Micrococcaceae</taxon>
        <taxon>Nesterenkonia</taxon>
    </lineage>
</organism>
<dbReference type="Proteomes" id="UP001500368">
    <property type="component" value="Unassembled WGS sequence"/>
</dbReference>
<protein>
    <recommendedName>
        <fullName evidence="1">ParB-like N-terminal domain-containing protein</fullName>
    </recommendedName>
</protein>
<dbReference type="Pfam" id="PF02195">
    <property type="entry name" value="ParB_N"/>
    <property type="match status" value="1"/>
</dbReference>
<reference evidence="3" key="1">
    <citation type="journal article" date="2019" name="Int. J. Syst. Evol. Microbiol.">
        <title>The Global Catalogue of Microorganisms (GCM) 10K type strain sequencing project: providing services to taxonomists for standard genome sequencing and annotation.</title>
        <authorList>
            <consortium name="The Broad Institute Genomics Platform"/>
            <consortium name="The Broad Institute Genome Sequencing Center for Infectious Disease"/>
            <person name="Wu L."/>
            <person name="Ma J."/>
        </authorList>
    </citation>
    <scope>NUCLEOTIDE SEQUENCE [LARGE SCALE GENOMIC DNA]</scope>
    <source>
        <strain evidence="3">JCM 19129</strain>
    </source>
</reference>
<proteinExistence type="predicted"/>
<dbReference type="RefSeq" id="WP_345477910.1">
    <property type="nucleotide sequence ID" value="NZ_BAABLW010000007.1"/>
</dbReference>
<dbReference type="PANTHER" id="PTHR33375:SF1">
    <property type="entry name" value="CHROMOSOME-PARTITIONING PROTEIN PARB-RELATED"/>
    <property type="match status" value="1"/>
</dbReference>